<sequence>MPWHNKVIWSEGMFLRPQHFQQQDRCLEHLVALSLLAQRPYAWGVSRLEIDRALLESGQLAVPSCRGIMPDGTLFNVPEDQDPPPPLRLNKDVRDQIVLLAAPIETEAGAAAEIVSAAGQLGRYQAREISVYDIGQDSLGSKAEIAIGRMRLGLRLASEPAPGWLGIPVARIVEVREQDGRIVLDDAFIPSCIDYTASAQLTGFLRQIEGLMRQRAEALAARVSTGGRGGVSETADFLLLQVVNRLQPVVRHLAEAGGAHPEQLYRDLLAIAGELATFTEETKRPETMPSYRHENLITSFKPVEDAIVRSLTLVMEQTATAISLEELRFGIRRAIIEDRSLLDSAAFILEVSADMDPEQLVRAFRDQSKIGPVEKIRELVNLALPGVPVRARPTAPRQVPYHAGASYFEIDKNHELWRAIDQSGVLTLHVAGTFPNLALTLWAIKR</sequence>
<gene>
    <name evidence="1" type="ORF">DF3PB_2380002</name>
</gene>
<dbReference type="PANTHER" id="PTHR35566">
    <property type="entry name" value="BLR3599 PROTEIN"/>
    <property type="match status" value="1"/>
</dbReference>
<dbReference type="EMBL" id="UIDG01000155">
    <property type="protein sequence ID" value="SUS06070.1"/>
    <property type="molecule type" value="Genomic_DNA"/>
</dbReference>
<name>A0A380TC90_9ZZZZ</name>
<organism evidence="1">
    <name type="scientific">metagenome</name>
    <dbReference type="NCBI Taxonomy" id="256318"/>
    <lineage>
        <taxon>unclassified sequences</taxon>
        <taxon>metagenomes</taxon>
    </lineage>
</organism>
<evidence type="ECO:0008006" key="2">
    <source>
        <dbReference type="Google" id="ProtNLM"/>
    </source>
</evidence>
<dbReference type="Pfam" id="PF05936">
    <property type="entry name" value="T6SS_VasE"/>
    <property type="match status" value="1"/>
</dbReference>
<dbReference type="InterPro" id="IPR010263">
    <property type="entry name" value="T6SS_TssK"/>
</dbReference>
<protein>
    <recommendedName>
        <fullName evidence="2">Type VI secretion system-associated protein</fullName>
    </recommendedName>
</protein>
<accession>A0A380TC90</accession>
<evidence type="ECO:0000313" key="1">
    <source>
        <dbReference type="EMBL" id="SUS06070.1"/>
    </source>
</evidence>
<dbReference type="NCBIfam" id="TIGR03353">
    <property type="entry name" value="VI_chp_4"/>
    <property type="match status" value="1"/>
</dbReference>
<reference evidence="1" key="1">
    <citation type="submission" date="2018-07" db="EMBL/GenBank/DDBJ databases">
        <authorList>
            <person name="Quirk P.G."/>
            <person name="Krulwich T.A."/>
        </authorList>
    </citation>
    <scope>NUCLEOTIDE SEQUENCE</scope>
</reference>
<proteinExistence type="predicted"/>
<dbReference type="PANTHER" id="PTHR35566:SF1">
    <property type="entry name" value="TYPE VI SECRETION SYSTEM BASEPLATE COMPONENT TSSK1"/>
    <property type="match status" value="1"/>
</dbReference>
<dbReference type="AlphaFoldDB" id="A0A380TC90"/>